<keyword evidence="1" id="KW-0472">Membrane</keyword>
<proteinExistence type="predicted"/>
<dbReference type="AlphaFoldDB" id="A0A6J4QYP5"/>
<feature type="transmembrane region" description="Helical" evidence="1">
    <location>
        <begin position="20"/>
        <end position="44"/>
    </location>
</feature>
<reference evidence="2" key="1">
    <citation type="submission" date="2020-02" db="EMBL/GenBank/DDBJ databases">
        <authorList>
            <person name="Meier V. D."/>
        </authorList>
    </citation>
    <scope>NUCLEOTIDE SEQUENCE</scope>
    <source>
        <strain evidence="2">AVDCRST_MAG01</strain>
    </source>
</reference>
<gene>
    <name evidence="2" type="ORF">AVDCRST_MAG01-01-5206</name>
</gene>
<evidence type="ECO:0000256" key="1">
    <source>
        <dbReference type="SAM" id="Phobius"/>
    </source>
</evidence>
<organism evidence="2">
    <name type="scientific">uncultured Rubrobacteraceae bacterium</name>
    <dbReference type="NCBI Taxonomy" id="349277"/>
    <lineage>
        <taxon>Bacteria</taxon>
        <taxon>Bacillati</taxon>
        <taxon>Actinomycetota</taxon>
        <taxon>Rubrobacteria</taxon>
        <taxon>Rubrobacterales</taxon>
        <taxon>Rubrobacteraceae</taxon>
        <taxon>environmental samples</taxon>
    </lineage>
</organism>
<sequence length="236" mass="25711">MVWGAGRGVGRMRGDELTVVGPTVVGPTVVSVLALVLSLLNLYLQRKDRRPRLKIRARYEYRVGVPEAGSPVDSPASQLHDESQEGLYMRLGDFLREHGVGYPRGSAVVRFAISNEGERVAYLGAVRLVFREGAGRRMVLDPVQKRVLPLHLAKDAANVAGSGAAEGLPVEVVPGNGVGYRFSLTRLANTLEKEGHTGNVPLALEATDRLGNAYRRTFHVNTDLWAYRDDTGKEPG</sequence>
<protein>
    <submittedName>
        <fullName evidence="2">Uncharacterized protein</fullName>
    </submittedName>
</protein>
<dbReference type="EMBL" id="CADCUW010000687">
    <property type="protein sequence ID" value="CAA9456194.1"/>
    <property type="molecule type" value="Genomic_DNA"/>
</dbReference>
<accession>A0A6J4QYP5</accession>
<evidence type="ECO:0000313" key="2">
    <source>
        <dbReference type="EMBL" id="CAA9456194.1"/>
    </source>
</evidence>
<keyword evidence="1" id="KW-0812">Transmembrane</keyword>
<keyword evidence="1" id="KW-1133">Transmembrane helix</keyword>
<name>A0A6J4QYP5_9ACTN</name>